<dbReference type="EMBL" id="JBHRSA010000044">
    <property type="protein sequence ID" value="MFC3040891.1"/>
    <property type="molecule type" value="Genomic_DNA"/>
</dbReference>
<dbReference type="PANTHER" id="PTHR11142:SF0">
    <property type="entry name" value="TRNA PSEUDOURIDINE SYNTHASE-LIKE 1"/>
    <property type="match status" value="1"/>
</dbReference>
<dbReference type="NCBIfam" id="TIGR00071">
    <property type="entry name" value="hisT_truA"/>
    <property type="match status" value="1"/>
</dbReference>
<comment type="catalytic activity">
    <reaction evidence="4 5">
        <text>uridine(38/39/40) in tRNA = pseudouridine(38/39/40) in tRNA</text>
        <dbReference type="Rhea" id="RHEA:22376"/>
        <dbReference type="Rhea" id="RHEA-COMP:10085"/>
        <dbReference type="Rhea" id="RHEA-COMP:10087"/>
        <dbReference type="ChEBI" id="CHEBI:65314"/>
        <dbReference type="ChEBI" id="CHEBI:65315"/>
        <dbReference type="EC" id="5.4.99.12"/>
    </reaction>
</comment>
<evidence type="ECO:0000256" key="4">
    <source>
        <dbReference type="HAMAP-Rule" id="MF_00171"/>
    </source>
</evidence>
<dbReference type="CDD" id="cd02570">
    <property type="entry name" value="PseudoU_synth_EcTruA"/>
    <property type="match status" value="1"/>
</dbReference>
<evidence type="ECO:0000259" key="6">
    <source>
        <dbReference type="Pfam" id="PF01416"/>
    </source>
</evidence>
<comment type="similarity">
    <text evidence="1 4 5">Belongs to the tRNA pseudouridine synthase TruA family.</text>
</comment>
<gene>
    <name evidence="4 7" type="primary">truA</name>
    <name evidence="7" type="ORF">ACFOGI_11585</name>
</gene>
<feature type="binding site" evidence="4">
    <location>
        <position position="111"/>
    </location>
    <ligand>
        <name>substrate</name>
    </ligand>
</feature>
<dbReference type="InterPro" id="IPR001406">
    <property type="entry name" value="PsdUridine_synth_TruA"/>
</dbReference>
<dbReference type="EC" id="5.4.99.12" evidence="4"/>
<reference evidence="8" key="1">
    <citation type="journal article" date="2019" name="Int. J. Syst. Evol. Microbiol.">
        <title>The Global Catalogue of Microorganisms (GCM) 10K type strain sequencing project: providing services to taxonomists for standard genome sequencing and annotation.</title>
        <authorList>
            <consortium name="The Broad Institute Genomics Platform"/>
            <consortium name="The Broad Institute Genome Sequencing Center for Infectious Disease"/>
            <person name="Wu L."/>
            <person name="Ma J."/>
        </authorList>
    </citation>
    <scope>NUCLEOTIDE SEQUENCE [LARGE SCALE GENOMIC DNA]</scope>
    <source>
        <strain evidence="8">KCTC 13128</strain>
    </source>
</reference>
<comment type="caution">
    <text evidence="7">The sequence shown here is derived from an EMBL/GenBank/DDBJ whole genome shotgun (WGS) entry which is preliminary data.</text>
</comment>
<dbReference type="Gene3D" id="3.30.70.580">
    <property type="entry name" value="Pseudouridine synthase I, catalytic domain, N-terminal subdomain"/>
    <property type="match status" value="1"/>
</dbReference>
<comment type="subunit">
    <text evidence="4">Homodimer.</text>
</comment>
<accession>A0ABV7CX20</accession>
<sequence length="257" mass="29499">MRKIKCIVTYDGSRFSGYQIQPGQRTVQGELEKALAKIHKGSHTGVHASGRTDAGVHAIRQVFHFETSYQIPEEKWKKAINSLLPGDIYITSSEEVASSFHSRFDVKRKEYRYYVSNTVEPNVFWRNYVFHFAYQLNLESMQEACRHLEGTHDFTSFTSAKATTKGSKIRTIYHASCSERDGQIEFIFRGNGFLYNMVRIIIGTLLDIGQGRKKPEDIQSIIGKKDRKYAGETAPPQGLYLWKVIYEENDEEIPSKP</sequence>
<dbReference type="SUPFAM" id="SSF55120">
    <property type="entry name" value="Pseudouridine synthase"/>
    <property type="match status" value="1"/>
</dbReference>
<dbReference type="InterPro" id="IPR020097">
    <property type="entry name" value="PsdUridine_synth_TruA_a/b_dom"/>
</dbReference>
<feature type="active site" description="Nucleophile" evidence="4">
    <location>
        <position position="53"/>
    </location>
</feature>
<protein>
    <recommendedName>
        <fullName evidence="4">tRNA pseudouridine synthase A</fullName>
        <ecNumber evidence="4">5.4.99.12</ecNumber>
    </recommendedName>
    <alternativeName>
        <fullName evidence="4">tRNA pseudouridine(38-40) synthase</fullName>
    </alternativeName>
    <alternativeName>
        <fullName evidence="4">tRNA pseudouridylate synthase I</fullName>
    </alternativeName>
    <alternativeName>
        <fullName evidence="4">tRNA-uridine isomerase I</fullName>
    </alternativeName>
</protein>
<dbReference type="RefSeq" id="WP_390272623.1">
    <property type="nucleotide sequence ID" value="NZ_JBHRSA010000044.1"/>
</dbReference>
<name>A0ABV7CX20_9BACI</name>
<dbReference type="PANTHER" id="PTHR11142">
    <property type="entry name" value="PSEUDOURIDYLATE SYNTHASE"/>
    <property type="match status" value="1"/>
</dbReference>
<comment type="function">
    <text evidence="4">Formation of pseudouridine at positions 38, 39 and 40 in the anticodon stem and loop of transfer RNAs.</text>
</comment>
<keyword evidence="3 4" id="KW-0413">Isomerase</keyword>
<keyword evidence="2 4" id="KW-0819">tRNA processing</keyword>
<evidence type="ECO:0000256" key="5">
    <source>
        <dbReference type="RuleBase" id="RU003792"/>
    </source>
</evidence>
<dbReference type="PIRSF" id="PIRSF001430">
    <property type="entry name" value="tRNA_psdUrid_synth"/>
    <property type="match status" value="1"/>
</dbReference>
<dbReference type="Proteomes" id="UP001595279">
    <property type="component" value="Unassembled WGS sequence"/>
</dbReference>
<dbReference type="InterPro" id="IPR020094">
    <property type="entry name" value="TruA/RsuA/RluB/E/F_N"/>
</dbReference>
<evidence type="ECO:0000313" key="8">
    <source>
        <dbReference type="Proteomes" id="UP001595279"/>
    </source>
</evidence>
<dbReference type="HAMAP" id="MF_00171">
    <property type="entry name" value="TruA"/>
    <property type="match status" value="1"/>
</dbReference>
<feature type="domain" description="Pseudouridine synthase I TruA alpha/beta" evidence="6">
    <location>
        <begin position="144"/>
        <end position="247"/>
    </location>
</feature>
<proteinExistence type="inferred from homology"/>
<dbReference type="Pfam" id="PF01416">
    <property type="entry name" value="PseudoU_synth_1"/>
    <property type="match status" value="2"/>
</dbReference>
<dbReference type="InterPro" id="IPR020095">
    <property type="entry name" value="PsdUridine_synth_TruA_C"/>
</dbReference>
<evidence type="ECO:0000256" key="2">
    <source>
        <dbReference type="ARBA" id="ARBA00022694"/>
    </source>
</evidence>
<evidence type="ECO:0000313" key="7">
    <source>
        <dbReference type="EMBL" id="MFC3040891.1"/>
    </source>
</evidence>
<comment type="caution">
    <text evidence="4">Lacks conserved residue(s) required for the propagation of feature annotation.</text>
</comment>
<keyword evidence="8" id="KW-1185">Reference proteome</keyword>
<dbReference type="InterPro" id="IPR020103">
    <property type="entry name" value="PsdUridine_synth_cat_dom_sf"/>
</dbReference>
<organism evidence="7 8">
    <name type="scientific">Virgibacillus xinjiangensis</name>
    <dbReference type="NCBI Taxonomy" id="393090"/>
    <lineage>
        <taxon>Bacteria</taxon>
        <taxon>Bacillati</taxon>
        <taxon>Bacillota</taxon>
        <taxon>Bacilli</taxon>
        <taxon>Bacillales</taxon>
        <taxon>Bacillaceae</taxon>
        <taxon>Virgibacillus</taxon>
    </lineage>
</organism>
<dbReference type="GO" id="GO:0160147">
    <property type="term" value="F:tRNA pseudouridine(38-40) synthase activity"/>
    <property type="evidence" value="ECO:0007669"/>
    <property type="project" value="UniProtKB-EC"/>
</dbReference>
<evidence type="ECO:0000256" key="1">
    <source>
        <dbReference type="ARBA" id="ARBA00009375"/>
    </source>
</evidence>
<dbReference type="Gene3D" id="3.30.70.660">
    <property type="entry name" value="Pseudouridine synthase I, catalytic domain, C-terminal subdomain"/>
    <property type="match status" value="1"/>
</dbReference>
<feature type="domain" description="Pseudouridine synthase I TruA alpha/beta" evidence="6">
    <location>
        <begin position="7"/>
        <end position="105"/>
    </location>
</feature>
<evidence type="ECO:0000256" key="3">
    <source>
        <dbReference type="ARBA" id="ARBA00023235"/>
    </source>
</evidence>